<dbReference type="EMBL" id="CAEZTD010000111">
    <property type="protein sequence ID" value="CAB4569480.1"/>
    <property type="molecule type" value="Genomic_DNA"/>
</dbReference>
<feature type="transmembrane region" description="Helical" evidence="6">
    <location>
        <begin position="111"/>
        <end position="137"/>
    </location>
</feature>
<keyword evidence="2" id="KW-1003">Cell membrane</keyword>
<proteinExistence type="predicted"/>
<dbReference type="GO" id="GO:0005886">
    <property type="term" value="C:plasma membrane"/>
    <property type="evidence" value="ECO:0007669"/>
    <property type="project" value="UniProtKB-SubCell"/>
</dbReference>
<feature type="domain" description="Type II secretion system protein GspF" evidence="7">
    <location>
        <begin position="5"/>
        <end position="129"/>
    </location>
</feature>
<evidence type="ECO:0000256" key="1">
    <source>
        <dbReference type="ARBA" id="ARBA00004651"/>
    </source>
</evidence>
<evidence type="ECO:0000259" key="7">
    <source>
        <dbReference type="Pfam" id="PF00482"/>
    </source>
</evidence>
<evidence type="ECO:0000256" key="3">
    <source>
        <dbReference type="ARBA" id="ARBA00022692"/>
    </source>
</evidence>
<evidence type="ECO:0000256" key="4">
    <source>
        <dbReference type="ARBA" id="ARBA00022989"/>
    </source>
</evidence>
<dbReference type="PANTHER" id="PTHR35007:SF2">
    <property type="entry name" value="PILUS ASSEMBLE PROTEIN"/>
    <property type="match status" value="1"/>
</dbReference>
<gene>
    <name evidence="8" type="ORF">UFOPK1591_01216</name>
</gene>
<sequence length="141" mass="14662">MTAALEMLSLCASAGEDLVSALTRVSALGAGPFSVSMRDALSQVALGIPVTTALENCARNAGVPSFTRVIEHLTATVERGTPIADVLAAQIADAREEAKNRLVESAGRNEVMMLIPLVFLILPVTIAFSVFPGLIAIQSGI</sequence>
<name>A0A6J6DZ54_9ZZZZ</name>
<dbReference type="AlphaFoldDB" id="A0A6J6DZ54"/>
<keyword evidence="4 6" id="KW-1133">Transmembrane helix</keyword>
<dbReference type="PANTHER" id="PTHR35007">
    <property type="entry name" value="INTEGRAL MEMBRANE PROTEIN-RELATED"/>
    <property type="match status" value="1"/>
</dbReference>
<evidence type="ECO:0000256" key="5">
    <source>
        <dbReference type="ARBA" id="ARBA00023136"/>
    </source>
</evidence>
<comment type="subcellular location">
    <subcellularLocation>
        <location evidence="1">Cell membrane</location>
        <topology evidence="1">Multi-pass membrane protein</topology>
    </subcellularLocation>
</comment>
<reference evidence="8" key="1">
    <citation type="submission" date="2020-05" db="EMBL/GenBank/DDBJ databases">
        <authorList>
            <person name="Chiriac C."/>
            <person name="Salcher M."/>
            <person name="Ghai R."/>
            <person name="Kavagutti S V."/>
        </authorList>
    </citation>
    <scope>NUCLEOTIDE SEQUENCE</scope>
</reference>
<keyword evidence="3 6" id="KW-0812">Transmembrane</keyword>
<evidence type="ECO:0000256" key="2">
    <source>
        <dbReference type="ARBA" id="ARBA00022475"/>
    </source>
</evidence>
<evidence type="ECO:0000313" key="8">
    <source>
        <dbReference type="EMBL" id="CAB4569480.1"/>
    </source>
</evidence>
<dbReference type="InterPro" id="IPR018076">
    <property type="entry name" value="T2SS_GspF_dom"/>
</dbReference>
<protein>
    <submittedName>
        <fullName evidence="8">Unannotated protein</fullName>
    </submittedName>
</protein>
<evidence type="ECO:0000256" key="6">
    <source>
        <dbReference type="SAM" id="Phobius"/>
    </source>
</evidence>
<keyword evidence="5 6" id="KW-0472">Membrane</keyword>
<accession>A0A6J6DZ54</accession>
<organism evidence="8">
    <name type="scientific">freshwater metagenome</name>
    <dbReference type="NCBI Taxonomy" id="449393"/>
    <lineage>
        <taxon>unclassified sequences</taxon>
        <taxon>metagenomes</taxon>
        <taxon>ecological metagenomes</taxon>
    </lineage>
</organism>
<dbReference type="Pfam" id="PF00482">
    <property type="entry name" value="T2SSF"/>
    <property type="match status" value="1"/>
</dbReference>